<keyword evidence="1" id="KW-0732">Signal</keyword>
<dbReference type="RefSeq" id="WP_321399581.1">
    <property type="nucleotide sequence ID" value="NZ_CP139487.1"/>
</dbReference>
<evidence type="ECO:0000256" key="1">
    <source>
        <dbReference type="SAM" id="SignalP"/>
    </source>
</evidence>
<dbReference type="Proteomes" id="UP001324634">
    <property type="component" value="Chromosome"/>
</dbReference>
<name>A0AAX4HVC8_9BACT</name>
<accession>A0AAX4HVC8</accession>
<dbReference type="AlphaFoldDB" id="A0AAX4HVC8"/>
<feature type="chain" id="PRO_5043993833" evidence="1">
    <location>
        <begin position="18"/>
        <end position="233"/>
    </location>
</feature>
<protein>
    <submittedName>
        <fullName evidence="2">DUF481 domain-containing protein</fullName>
    </submittedName>
</protein>
<proteinExistence type="predicted"/>
<dbReference type="InterPro" id="IPR007433">
    <property type="entry name" value="DUF481"/>
</dbReference>
<dbReference type="EMBL" id="CP139487">
    <property type="protein sequence ID" value="WPU66909.1"/>
    <property type="molecule type" value="Genomic_DNA"/>
</dbReference>
<dbReference type="KEGG" id="psti:SOO65_09115"/>
<dbReference type="Pfam" id="PF04338">
    <property type="entry name" value="DUF481"/>
    <property type="match status" value="1"/>
</dbReference>
<evidence type="ECO:0000313" key="3">
    <source>
        <dbReference type="Proteomes" id="UP001324634"/>
    </source>
</evidence>
<sequence>MRFFILLALLLSSQAFAQLTNESELAYVQTGGNSDVQTANAKTVNIYTWPSHKFTFGGHYIYGETNNGVSARNWDGNGRVEKSLSEHLSLTLGEVIEGNRFTGIKTRYNSDVGAKYYYIKTDMKTFFSELGYRYTIEDRYAPIENTYDNKGRFYNEWNHKVSATVQYKFWLEYIPNFTDSRDYMVNGEASLTSILNSVFSLKIAYLGMYDNRPAFLGFKNYDYTQTTSIVAKF</sequence>
<gene>
    <name evidence="2" type="ORF">SOO65_09115</name>
</gene>
<feature type="signal peptide" evidence="1">
    <location>
        <begin position="1"/>
        <end position="17"/>
    </location>
</feature>
<reference evidence="2 3" key="1">
    <citation type="submission" date="2023-11" db="EMBL/GenBank/DDBJ databases">
        <title>Peredibacter starrii A3.12.</title>
        <authorList>
            <person name="Mitchell R.J."/>
        </authorList>
    </citation>
    <scope>NUCLEOTIDE SEQUENCE [LARGE SCALE GENOMIC DNA]</scope>
    <source>
        <strain evidence="2 3">A3.12</strain>
    </source>
</reference>
<evidence type="ECO:0000313" key="2">
    <source>
        <dbReference type="EMBL" id="WPU66909.1"/>
    </source>
</evidence>
<organism evidence="2 3">
    <name type="scientific">Peredibacter starrii</name>
    <dbReference type="NCBI Taxonomy" id="28202"/>
    <lineage>
        <taxon>Bacteria</taxon>
        <taxon>Pseudomonadati</taxon>
        <taxon>Bdellovibrionota</taxon>
        <taxon>Bacteriovoracia</taxon>
        <taxon>Bacteriovoracales</taxon>
        <taxon>Bacteriovoracaceae</taxon>
        <taxon>Peredibacter</taxon>
    </lineage>
</organism>
<keyword evidence="3" id="KW-1185">Reference proteome</keyword>